<dbReference type="RefSeq" id="XP_067767421.1">
    <property type="nucleotide sequence ID" value="XM_067906104.1"/>
</dbReference>
<dbReference type="OrthoDB" id="38045at2759"/>
<dbReference type="PANTHER" id="PTHR46091">
    <property type="entry name" value="BLR7054 PROTEIN"/>
    <property type="match status" value="1"/>
</dbReference>
<keyword evidence="9" id="KW-1185">Reference proteome</keyword>
<dbReference type="Pfam" id="PF13450">
    <property type="entry name" value="NAD_binding_8"/>
    <property type="match status" value="1"/>
</dbReference>
<proteinExistence type="inferred from homology"/>
<protein>
    <submittedName>
        <fullName evidence="8">All-trans-retinol 13,14-reductase</fullName>
    </submittedName>
</protein>
<keyword evidence="6" id="KW-0520">NAD</keyword>
<dbReference type="Gene3D" id="3.50.50.60">
    <property type="entry name" value="FAD/NAD(P)-binding domain"/>
    <property type="match status" value="2"/>
</dbReference>
<accession>A0A9P8LYC3</accession>
<feature type="transmembrane region" description="Helical" evidence="7">
    <location>
        <begin position="547"/>
        <end position="567"/>
    </location>
</feature>
<dbReference type="InterPro" id="IPR052206">
    <property type="entry name" value="Retinol_saturase"/>
</dbReference>
<dbReference type="GeneID" id="94296236"/>
<evidence type="ECO:0000313" key="9">
    <source>
        <dbReference type="Proteomes" id="UP000018208"/>
    </source>
</evidence>
<keyword evidence="5" id="KW-0521">NADP</keyword>
<evidence type="ECO:0000256" key="7">
    <source>
        <dbReference type="SAM" id="Phobius"/>
    </source>
</evidence>
<keyword evidence="7" id="KW-0812">Transmembrane</keyword>
<evidence type="ECO:0000256" key="1">
    <source>
        <dbReference type="ARBA" id="ARBA00005855"/>
    </source>
</evidence>
<keyword evidence="3" id="KW-0732">Signal</keyword>
<evidence type="ECO:0000256" key="4">
    <source>
        <dbReference type="ARBA" id="ARBA00022827"/>
    </source>
</evidence>
<dbReference type="PANTHER" id="PTHR46091:SF3">
    <property type="entry name" value="AMINE OXIDASE DOMAIN-CONTAINING PROTEIN"/>
    <property type="match status" value="1"/>
</dbReference>
<keyword evidence="7" id="KW-0472">Membrane</keyword>
<keyword evidence="2" id="KW-0285">Flavoprotein</keyword>
<comment type="caution">
    <text evidence="8">The sequence shown here is derived from an EMBL/GenBank/DDBJ whole genome shotgun (WGS) entry which is preliminary data.</text>
</comment>
<dbReference type="SUPFAM" id="SSF51905">
    <property type="entry name" value="FAD/NAD(P)-binding domain"/>
    <property type="match status" value="1"/>
</dbReference>
<dbReference type="AlphaFoldDB" id="A0A9P8LYC3"/>
<evidence type="ECO:0000256" key="3">
    <source>
        <dbReference type="ARBA" id="ARBA00022729"/>
    </source>
</evidence>
<name>A0A9P8LYC3_9EUKA</name>
<evidence type="ECO:0000256" key="6">
    <source>
        <dbReference type="ARBA" id="ARBA00023027"/>
    </source>
</evidence>
<sequence>MTFLKQGISKMTSELGVLYSPTDSSLQNKFDHIIIGSGLGGLVCAAKLALNGKKVIVLEQHFQAGGCATTFKRGKDVYEVALHEMDLGDKKTDGKHRIFKELGIDKNITFVSSNSVWDIADKENHYSIPHGLDNARNYLIEKFPHEEKGIRRYFKKIYNTARCATTLPYNMGYFQFFFFPIVHSVHFTWPMIRKHTIGQWLDFYITDEKLKNVINTNIVYYSDNPYNMNLIYHAIPQCCYYQKAVQIQGGSGTLSNYLVSVIREHGGEVRLMADVTKIILQDEHAKKPICTGVSYFDRKTKTQVNVNLTKISKSNKIVCNCAPDLVFGRMIPKLKNTFDERSKRKAPAVSLFVIYFVCNADLNTLFPNNAYSTFFSNDLSRPLSDLNLVAYEKIEERSFVFVDHSKVDSRLTASGRTFCNITTAAYIQEWKDLTPDAYKLKKQEVADIYINRLEEYYPGIKAVIDHIEVGTPNTMRRYTRSESGSLYGYNPDEFGSQHRMKNFHPMYKNLCFSSAWSFPGGGFTGAIICGDMTATKILDQHILLKKIIFTVFCALVIAAVCTTLIEIPRIIEAVK</sequence>
<evidence type="ECO:0000256" key="2">
    <source>
        <dbReference type="ARBA" id="ARBA00022630"/>
    </source>
</evidence>
<organism evidence="8 9">
    <name type="scientific">Spironucleus salmonicida</name>
    <dbReference type="NCBI Taxonomy" id="348837"/>
    <lineage>
        <taxon>Eukaryota</taxon>
        <taxon>Metamonada</taxon>
        <taxon>Diplomonadida</taxon>
        <taxon>Hexamitidae</taxon>
        <taxon>Hexamitinae</taxon>
        <taxon>Spironucleus</taxon>
    </lineage>
</organism>
<keyword evidence="7" id="KW-1133">Transmembrane helix</keyword>
<dbReference type="InterPro" id="IPR036188">
    <property type="entry name" value="FAD/NAD-bd_sf"/>
</dbReference>
<comment type="similarity">
    <text evidence="1">Belongs to the carotenoid/retinoid oxidoreductase family. CrtISO subfamily.</text>
</comment>
<dbReference type="Proteomes" id="UP000018208">
    <property type="component" value="Unassembled WGS sequence"/>
</dbReference>
<gene>
    <name evidence="8" type="ORF">SS50377_22213</name>
</gene>
<reference evidence="8 9" key="1">
    <citation type="journal article" date="2014" name="PLoS Genet.">
        <title>The Genome of Spironucleus salmonicida Highlights a Fish Pathogen Adapted to Fluctuating Environments.</title>
        <authorList>
            <person name="Xu F."/>
            <person name="Jerlstrom-Hultqvist J."/>
            <person name="Einarsson E."/>
            <person name="Astvaldsson A."/>
            <person name="Svard S.G."/>
            <person name="Andersson J.O."/>
        </authorList>
    </citation>
    <scope>NUCLEOTIDE SEQUENCE [LARGE SCALE GENOMIC DNA]</scope>
    <source>
        <strain evidence="8 9">ATCC 50377</strain>
    </source>
</reference>
<evidence type="ECO:0000313" key="8">
    <source>
        <dbReference type="EMBL" id="KAH0576648.1"/>
    </source>
</evidence>
<dbReference type="KEGG" id="ssao:94296236"/>
<evidence type="ECO:0000256" key="5">
    <source>
        <dbReference type="ARBA" id="ARBA00022857"/>
    </source>
</evidence>
<keyword evidence="4" id="KW-0274">FAD</keyword>
<dbReference type="EMBL" id="AUWU02000002">
    <property type="protein sequence ID" value="KAH0576648.1"/>
    <property type="molecule type" value="Genomic_DNA"/>
</dbReference>